<keyword evidence="6" id="KW-0676">Redox-active center</keyword>
<organism evidence="11 15">
    <name type="scientific">Pseudomonas helleri</name>
    <dbReference type="NCBI Taxonomy" id="1608996"/>
    <lineage>
        <taxon>Bacteria</taxon>
        <taxon>Pseudomonadati</taxon>
        <taxon>Pseudomonadota</taxon>
        <taxon>Gammaproteobacteria</taxon>
        <taxon>Pseudomonadales</taxon>
        <taxon>Pseudomonadaceae</taxon>
        <taxon>Pseudomonas</taxon>
    </lineage>
</organism>
<dbReference type="InterPro" id="IPR050824">
    <property type="entry name" value="Thiol_disulfide_DsbA"/>
</dbReference>
<dbReference type="EMBL" id="WIWF01000016">
    <property type="protein sequence ID" value="MQT73911.1"/>
    <property type="molecule type" value="Genomic_DNA"/>
</dbReference>
<dbReference type="PIRSF" id="PIRSF001488">
    <property type="entry name" value="Tdi_protein"/>
    <property type="match status" value="1"/>
</dbReference>
<feature type="domain" description="Thioredoxin" evidence="10">
    <location>
        <begin position="14"/>
        <end position="155"/>
    </location>
</feature>
<dbReference type="Proteomes" id="UP000466863">
    <property type="component" value="Unassembled WGS sequence"/>
</dbReference>
<dbReference type="InterPro" id="IPR017937">
    <property type="entry name" value="Thioredoxin_CS"/>
</dbReference>
<protein>
    <recommendedName>
        <fullName evidence="7">Thiol:disulfide interchange protein</fullName>
    </recommendedName>
</protein>
<keyword evidence="17" id="KW-1185">Reference proteome</keyword>
<keyword evidence="3 9" id="KW-0732">Signal</keyword>
<evidence type="ECO:0000259" key="10">
    <source>
        <dbReference type="PROSITE" id="PS51352"/>
    </source>
</evidence>
<evidence type="ECO:0000256" key="3">
    <source>
        <dbReference type="ARBA" id="ARBA00022729"/>
    </source>
</evidence>
<dbReference type="InterPro" id="IPR013766">
    <property type="entry name" value="Thioredoxin_domain"/>
</dbReference>
<evidence type="ECO:0000256" key="7">
    <source>
        <dbReference type="PIRNR" id="PIRNR001488"/>
    </source>
</evidence>
<evidence type="ECO:0000256" key="4">
    <source>
        <dbReference type="ARBA" id="ARBA00022764"/>
    </source>
</evidence>
<dbReference type="Proteomes" id="UP000478064">
    <property type="component" value="Unassembled WGS sequence"/>
</dbReference>
<evidence type="ECO:0000256" key="8">
    <source>
        <dbReference type="PIRSR" id="PIRSR001488-1"/>
    </source>
</evidence>
<evidence type="ECO:0000256" key="6">
    <source>
        <dbReference type="ARBA" id="ARBA00023284"/>
    </source>
</evidence>
<dbReference type="Pfam" id="PF01323">
    <property type="entry name" value="DSBA"/>
    <property type="match status" value="1"/>
</dbReference>
<keyword evidence="5 7" id="KW-1015">Disulfide bond</keyword>
<dbReference type="InterPro" id="IPR023205">
    <property type="entry name" value="DsbA/DsbL"/>
</dbReference>
<dbReference type="OrthoDB" id="9784896at2"/>
<dbReference type="EMBL" id="WIVU01000003">
    <property type="protein sequence ID" value="MQU04523.1"/>
    <property type="molecule type" value="Genomic_DNA"/>
</dbReference>
<dbReference type="AlphaFoldDB" id="A0A0J6JGA0"/>
<dbReference type="CDD" id="cd03019">
    <property type="entry name" value="DsbA_DsbA"/>
    <property type="match status" value="1"/>
</dbReference>
<comment type="similarity">
    <text evidence="2">Belongs to the thioredoxin family. DsbA subfamily.</text>
</comment>
<dbReference type="Gene3D" id="3.40.30.10">
    <property type="entry name" value="Glutaredoxin"/>
    <property type="match status" value="1"/>
</dbReference>
<dbReference type="PROSITE" id="PS51352">
    <property type="entry name" value="THIOREDOXIN_2"/>
    <property type="match status" value="1"/>
</dbReference>
<dbReference type="InterPro" id="IPR036249">
    <property type="entry name" value="Thioredoxin-like_sf"/>
</dbReference>
<evidence type="ECO:0000313" key="12">
    <source>
        <dbReference type="EMBL" id="MQU04523.1"/>
    </source>
</evidence>
<proteinExistence type="inferred from homology"/>
<feature type="signal peptide" evidence="9">
    <location>
        <begin position="1"/>
        <end position="22"/>
    </location>
</feature>
<dbReference type="PANTHER" id="PTHR35891">
    <property type="entry name" value="THIOL:DISULFIDE INTERCHANGE PROTEIN DSBA"/>
    <property type="match status" value="1"/>
</dbReference>
<dbReference type="PROSITE" id="PS00194">
    <property type="entry name" value="THIOREDOXIN_1"/>
    <property type="match status" value="1"/>
</dbReference>
<evidence type="ECO:0000313" key="15">
    <source>
        <dbReference type="Proteomes" id="UP000447574"/>
    </source>
</evidence>
<dbReference type="EMBL" id="WIVV01000001">
    <property type="protein sequence ID" value="MQU40921.1"/>
    <property type="molecule type" value="Genomic_DNA"/>
</dbReference>
<comment type="subcellular location">
    <subcellularLocation>
        <location evidence="1 7">Periplasm</location>
    </subcellularLocation>
</comment>
<evidence type="ECO:0000313" key="11">
    <source>
        <dbReference type="EMBL" id="MQT73911.1"/>
    </source>
</evidence>
<dbReference type="EMBL" id="WIVX01000019">
    <property type="protein sequence ID" value="MQU30995.1"/>
    <property type="molecule type" value="Genomic_DNA"/>
</dbReference>
<evidence type="ECO:0000313" key="14">
    <source>
        <dbReference type="EMBL" id="MQU40921.1"/>
    </source>
</evidence>
<accession>A0A0J6JGA0</accession>
<dbReference type="GO" id="GO:0042597">
    <property type="term" value="C:periplasmic space"/>
    <property type="evidence" value="ECO:0007669"/>
    <property type="project" value="UniProtKB-SubCell"/>
</dbReference>
<accession>A0A0J6L081</accession>
<comment type="caution">
    <text evidence="11">The sequence shown here is derived from an EMBL/GenBank/DDBJ whole genome shotgun (WGS) entry which is preliminary data.</text>
</comment>
<dbReference type="InterPro" id="IPR001853">
    <property type="entry name" value="DSBA-like_thioredoxin_dom"/>
</dbReference>
<evidence type="ECO:0000313" key="16">
    <source>
        <dbReference type="Proteomes" id="UP000466863"/>
    </source>
</evidence>
<sequence length="220" mass="23787">MRNLILSAVLVSASLFGMTAQAADVPLEAGKTYVELANPVPVAEPGKIEVVELFWYGCPHCYAFEPTINPWAAKLPADVHFVRIPAMFGGPWDAHGQLFLTLDAMGVENKVHAAIFNAIQKEGKRLTDKNDMADFVATQGVDKDKFLQTFDSFAIKGKIAQAKELAKKYEVSGVPTLIVNGKYRFDLGTAGGPEQALNVADQLIAKERAAEKAAPQAAKN</sequence>
<evidence type="ECO:0000313" key="17">
    <source>
        <dbReference type="Proteomes" id="UP000470186"/>
    </source>
</evidence>
<feature type="disulfide bond" description="Redox-active" evidence="8">
    <location>
        <begin position="58"/>
        <end position="61"/>
    </location>
</feature>
<dbReference type="STRING" id="1608996.TU84_20940"/>
<evidence type="ECO:0000256" key="5">
    <source>
        <dbReference type="ARBA" id="ARBA00023157"/>
    </source>
</evidence>
<dbReference type="RefSeq" id="WP_048372480.1">
    <property type="nucleotide sequence ID" value="NZ_CAKZJC010000306.1"/>
</dbReference>
<keyword evidence="4 7" id="KW-0574">Periplasm</keyword>
<evidence type="ECO:0000313" key="18">
    <source>
        <dbReference type="Proteomes" id="UP000478064"/>
    </source>
</evidence>
<dbReference type="GeneID" id="97251740"/>
<dbReference type="Proteomes" id="UP000447574">
    <property type="component" value="Unassembled WGS sequence"/>
</dbReference>
<evidence type="ECO:0000256" key="2">
    <source>
        <dbReference type="ARBA" id="ARBA00005791"/>
    </source>
</evidence>
<reference evidence="15 16" key="1">
    <citation type="submission" date="2019-10" db="EMBL/GenBank/DDBJ databases">
        <title>Evaluation of single-gene subtyping targets for Pseudomonas.</title>
        <authorList>
            <person name="Reichler S.J."/>
            <person name="Orsi R.H."/>
            <person name="Wiedmann M."/>
            <person name="Martin N.H."/>
            <person name="Murphy S.I."/>
        </authorList>
    </citation>
    <scope>NUCLEOTIDE SEQUENCE [LARGE SCALE GENOMIC DNA]</scope>
    <source>
        <strain evidence="12 18">FSL R10-1637</strain>
        <strain evidence="14 16">FSL R10-1876</strain>
        <strain evidence="13 17">FSL R10-2107</strain>
        <strain evidence="11 15">FSL R10-2932</strain>
    </source>
</reference>
<dbReference type="GO" id="GO:0015036">
    <property type="term" value="F:disulfide oxidoreductase activity"/>
    <property type="evidence" value="ECO:0007669"/>
    <property type="project" value="UniProtKB-ARBA"/>
</dbReference>
<evidence type="ECO:0000313" key="13">
    <source>
        <dbReference type="EMBL" id="MQU30995.1"/>
    </source>
</evidence>
<evidence type="ECO:0000256" key="9">
    <source>
        <dbReference type="SAM" id="SignalP"/>
    </source>
</evidence>
<dbReference type="SUPFAM" id="SSF52833">
    <property type="entry name" value="Thioredoxin-like"/>
    <property type="match status" value="1"/>
</dbReference>
<dbReference type="Proteomes" id="UP000470186">
    <property type="component" value="Unassembled WGS sequence"/>
</dbReference>
<dbReference type="PANTHER" id="PTHR35891:SF2">
    <property type="entry name" value="THIOL:DISULFIDE INTERCHANGE PROTEIN DSBA"/>
    <property type="match status" value="1"/>
</dbReference>
<evidence type="ECO:0000256" key="1">
    <source>
        <dbReference type="ARBA" id="ARBA00004418"/>
    </source>
</evidence>
<gene>
    <name evidence="12" type="ORF">GHO27_02360</name>
    <name evidence="14" type="ORF">GHO28_00170</name>
    <name evidence="13" type="ORF">GHO30_06155</name>
    <name evidence="11" type="ORF">GHO37_06305</name>
</gene>
<name>A0A0J6JGA0_9PSED</name>
<feature type="chain" id="PRO_5044544117" description="Thiol:disulfide interchange protein" evidence="9">
    <location>
        <begin position="23"/>
        <end position="220"/>
    </location>
</feature>